<proteinExistence type="predicted"/>
<evidence type="ECO:0000313" key="2">
    <source>
        <dbReference type="Proteomes" id="UP001216510"/>
    </source>
</evidence>
<dbReference type="SUPFAM" id="SSF54060">
    <property type="entry name" value="His-Me finger endonucleases"/>
    <property type="match status" value="1"/>
</dbReference>
<name>A0ABY8BHQ7_9BURK</name>
<dbReference type="InterPro" id="IPR044925">
    <property type="entry name" value="His-Me_finger_sf"/>
</dbReference>
<dbReference type="EMBL" id="CP119083">
    <property type="protein sequence ID" value="WEF34898.1"/>
    <property type="molecule type" value="Genomic_DNA"/>
</dbReference>
<sequence>MRSLMDRVLENVAIVPIAGCWIWLGATDQHGYGRIFLNGRPRRLHRAVYQEVKGAAKNSVCHTCDTPCCVNPYHLYDGTHHQNMQDREQRGRANKAIGKRNGRAKYTEEQINLMRQMRGSGISLKEIAAHFGKRNTGYFSLVINKKIRSSG</sequence>
<evidence type="ECO:0000313" key="1">
    <source>
        <dbReference type="EMBL" id="WEF34898.1"/>
    </source>
</evidence>
<gene>
    <name evidence="1" type="ORF">PX653_09100</name>
</gene>
<accession>A0ABY8BHQ7</accession>
<evidence type="ECO:0008006" key="3">
    <source>
        <dbReference type="Google" id="ProtNLM"/>
    </source>
</evidence>
<dbReference type="Gene3D" id="3.90.75.10">
    <property type="entry name" value="Homing Intron 3 (I-ppo) Encoded Endonuclease, Chain A"/>
    <property type="match status" value="1"/>
</dbReference>
<protein>
    <recommendedName>
        <fullName evidence="3">HNH nuclease domain-containing protein</fullName>
    </recommendedName>
</protein>
<reference evidence="1 2" key="1">
    <citation type="submission" date="2023-02" db="EMBL/GenBank/DDBJ databases">
        <title>Gemone sequence of Telluria chitinolytica ACM 3522T.</title>
        <authorList>
            <person name="Frediansyah A."/>
            <person name="Miess H."/>
            <person name="Gross H."/>
        </authorList>
    </citation>
    <scope>NUCLEOTIDE SEQUENCE [LARGE SCALE GENOMIC DNA]</scope>
    <source>
        <strain evidence="1 2">ACM 3522</strain>
    </source>
</reference>
<dbReference type="RefSeq" id="WP_277417569.1">
    <property type="nucleotide sequence ID" value="NZ_CP119083.1"/>
</dbReference>
<dbReference type="InterPro" id="IPR044930">
    <property type="entry name" value="Homing_endonuclease_His-Me"/>
</dbReference>
<dbReference type="Proteomes" id="UP001216510">
    <property type="component" value="Chromosome"/>
</dbReference>
<organism evidence="1 2">
    <name type="scientific">Pseudoduganella chitinolytica</name>
    <dbReference type="NCBI Taxonomy" id="34070"/>
    <lineage>
        <taxon>Bacteria</taxon>
        <taxon>Pseudomonadati</taxon>
        <taxon>Pseudomonadota</taxon>
        <taxon>Betaproteobacteria</taxon>
        <taxon>Burkholderiales</taxon>
        <taxon>Oxalobacteraceae</taxon>
        <taxon>Telluria group</taxon>
        <taxon>Pseudoduganella</taxon>
    </lineage>
</organism>
<keyword evidence="2" id="KW-1185">Reference proteome</keyword>